<dbReference type="InterPro" id="IPR008049">
    <property type="entry name" value="MCM6"/>
</dbReference>
<evidence type="ECO:0000256" key="2">
    <source>
        <dbReference type="ARBA" id="ARBA00008010"/>
    </source>
</evidence>
<dbReference type="Pfam" id="PF14551">
    <property type="entry name" value="MCM_N"/>
    <property type="match status" value="1"/>
</dbReference>
<dbReference type="GO" id="GO:0005524">
    <property type="term" value="F:ATP binding"/>
    <property type="evidence" value="ECO:0007669"/>
    <property type="project" value="UniProtKB-UniRule"/>
</dbReference>
<accession>A0A6G1SDS4</accession>
<dbReference type="GO" id="GO:0006270">
    <property type="term" value="P:DNA replication initiation"/>
    <property type="evidence" value="ECO:0007669"/>
    <property type="project" value="UniProtKB-UniRule"/>
</dbReference>
<dbReference type="GO" id="GO:0016787">
    <property type="term" value="F:hydrolase activity"/>
    <property type="evidence" value="ECO:0007669"/>
    <property type="project" value="UniProtKB-KW"/>
</dbReference>
<comment type="similarity">
    <text evidence="2 12">Belongs to the MCM family.</text>
</comment>
<dbReference type="GO" id="GO:1902969">
    <property type="term" value="P:mitotic DNA replication"/>
    <property type="evidence" value="ECO:0007669"/>
    <property type="project" value="TreeGrafter"/>
</dbReference>
<dbReference type="InterPro" id="IPR012340">
    <property type="entry name" value="NA-bd_OB-fold"/>
</dbReference>
<evidence type="ECO:0000256" key="9">
    <source>
        <dbReference type="ARBA" id="ARBA00023242"/>
    </source>
</evidence>
<keyword evidence="5 13" id="KW-0378">Hydrolase</keyword>
<dbReference type="InterPro" id="IPR027417">
    <property type="entry name" value="P-loop_NTPase"/>
</dbReference>
<evidence type="ECO:0000256" key="13">
    <source>
        <dbReference type="RuleBase" id="RU368064"/>
    </source>
</evidence>
<sequence>MDVASGLNHLTRDRDELALQINFLFKKFLEEFEETVEDENGQPESKLKYADAALELLSSDRQTLFIDFKDIEVYDINMAENIISQYYRFYRYLCQAVGSFVREERIRRAESLVDPDVSSAERLAEVKRDLDKPQMRNKHYYVGFYNFASRDNVRELTSTRIGSLTRVTGQVVRTHAAHPELLLGCFTCEDCFTVQYAEQQFRYTQPATCANENCSNRTRFKLNLDKSHFTDFQRLRIQETQQELPRGSIPRSFDVIVRGTDQVEAIQPGDQCDFVGTLVAVPDVGQIMSGAFGSVSSEMSSESGVSGLKSLGVKEMTHSLAFMANACIVEGQTKPSLSTDIAEQAHEEGLNIDDFTKEEILKIESMGKDPYLLDNLSQSLFSSIYGSEDVKRGVVLQLLGGVSKFTPTGTKLRGDINICLVGDPSTAKSQMLKIVTDFAPVKAVYASGKASSAAGLTASVVRDKDGGFVIEAGALMLADRGICCIDEFDKMDLKDQVAIHEAMEQQTISITKAGVTATLNARASILAAANPIGGKYDPRRDLMANVNFSLPIMSRFDLFFVLMDPHDEEYDRQISTRILDMHLTFADPKENAKNMVYSFEEIRLYLRFARRFHPKIPIESESVLVDEYVKLRRNLKSSRKAWRITVRQLESLIRLSEAIARAHCVDVVKPEFIRQASRLIESTQVTVGRSELDLIESKPDVVVNGTGGGDTGMYEGEVESQRLEPTQQTQSQKIKMSVRDYKTLARVLIDNVLAAEEEKDDQEDTLPGMRKSDLIDLYLRQCCDSNEIQTEAELVKRKEICERVIERLTRKDLLLLELRDDGSLIDPNQAPEVDLDSMIMVNPNIVVDDFFEEVIE</sequence>
<evidence type="ECO:0000256" key="8">
    <source>
        <dbReference type="ARBA" id="ARBA00023125"/>
    </source>
</evidence>
<keyword evidence="9" id="KW-0539">Nucleus</keyword>
<keyword evidence="6 13" id="KW-0347">Helicase</keyword>
<dbReference type="PANTHER" id="PTHR11630">
    <property type="entry name" value="DNA REPLICATION LICENSING FACTOR MCM FAMILY MEMBER"/>
    <property type="match status" value="1"/>
</dbReference>
<protein>
    <recommendedName>
        <fullName evidence="13">DNA replication licensing factor MCM6</fullName>
        <ecNumber evidence="13">3.6.4.12</ecNumber>
    </recommendedName>
</protein>
<dbReference type="InterPro" id="IPR018525">
    <property type="entry name" value="MCM_CS"/>
</dbReference>
<feature type="domain" description="MCM C-terminal AAA(+) ATPase" evidence="14">
    <location>
        <begin position="372"/>
        <end position="578"/>
    </location>
</feature>
<comment type="subcellular location">
    <subcellularLocation>
        <location evidence="1 13">Nucleus</location>
    </subcellularLocation>
</comment>
<evidence type="ECO:0000256" key="12">
    <source>
        <dbReference type="RuleBase" id="RU004070"/>
    </source>
</evidence>
<evidence type="ECO:0000256" key="5">
    <source>
        <dbReference type="ARBA" id="ARBA00022801"/>
    </source>
</evidence>
<evidence type="ECO:0000256" key="7">
    <source>
        <dbReference type="ARBA" id="ARBA00022840"/>
    </source>
</evidence>
<dbReference type="Gene3D" id="2.40.50.140">
    <property type="entry name" value="Nucleic acid-binding proteins"/>
    <property type="match status" value="1"/>
</dbReference>
<organism evidence="15">
    <name type="scientific">Aceria tosichella</name>
    <name type="common">wheat curl mite</name>
    <dbReference type="NCBI Taxonomy" id="561515"/>
    <lineage>
        <taxon>Eukaryota</taxon>
        <taxon>Metazoa</taxon>
        <taxon>Ecdysozoa</taxon>
        <taxon>Arthropoda</taxon>
        <taxon>Chelicerata</taxon>
        <taxon>Arachnida</taxon>
        <taxon>Acari</taxon>
        <taxon>Acariformes</taxon>
        <taxon>Trombidiformes</taxon>
        <taxon>Prostigmata</taxon>
        <taxon>Eupodina</taxon>
        <taxon>Eriophyoidea</taxon>
        <taxon>Eriophyidae</taxon>
        <taxon>Eriophyinae</taxon>
        <taxon>Aceriini</taxon>
        <taxon>Aceria</taxon>
    </lineage>
</organism>
<evidence type="ECO:0000256" key="11">
    <source>
        <dbReference type="ARBA" id="ARBA00048432"/>
    </source>
</evidence>
<keyword evidence="8 12" id="KW-0238">DNA-binding</keyword>
<evidence type="ECO:0000313" key="15">
    <source>
        <dbReference type="EMBL" id="MDE48371.1"/>
    </source>
</evidence>
<dbReference type="EC" id="3.6.4.12" evidence="13"/>
<evidence type="ECO:0000259" key="14">
    <source>
        <dbReference type="PROSITE" id="PS50051"/>
    </source>
</evidence>
<reference evidence="15" key="1">
    <citation type="submission" date="2018-10" db="EMBL/GenBank/DDBJ databases">
        <title>Transcriptome assembly of Aceria tosichella (Wheat curl mite) Type 2.</title>
        <authorList>
            <person name="Scully E.D."/>
            <person name="Geib S.M."/>
            <person name="Palmer N.A."/>
            <person name="Gupta A.K."/>
            <person name="Sarath G."/>
            <person name="Tatineni S."/>
        </authorList>
    </citation>
    <scope>NUCLEOTIDE SEQUENCE</scope>
    <source>
        <strain evidence="15">LincolnNE</strain>
    </source>
</reference>
<dbReference type="AlphaFoldDB" id="A0A6G1SDS4"/>
<dbReference type="PRINTS" id="PR01662">
    <property type="entry name" value="MCMPROTEIN6"/>
</dbReference>
<dbReference type="PROSITE" id="PS50051">
    <property type="entry name" value="MCM_2"/>
    <property type="match status" value="1"/>
</dbReference>
<evidence type="ECO:0000256" key="6">
    <source>
        <dbReference type="ARBA" id="ARBA00022806"/>
    </source>
</evidence>
<keyword evidence="7 12" id="KW-0067">ATP-binding</keyword>
<dbReference type="GO" id="GO:0005634">
    <property type="term" value="C:nucleus"/>
    <property type="evidence" value="ECO:0007669"/>
    <property type="project" value="UniProtKB-SubCell"/>
</dbReference>
<dbReference type="Gene3D" id="1.20.58.870">
    <property type="match status" value="1"/>
</dbReference>
<dbReference type="Gene3D" id="3.40.50.300">
    <property type="entry name" value="P-loop containing nucleotide triphosphate hydrolases"/>
    <property type="match status" value="1"/>
</dbReference>
<dbReference type="GO" id="GO:0000727">
    <property type="term" value="P:double-strand break repair via break-induced replication"/>
    <property type="evidence" value="ECO:0007669"/>
    <property type="project" value="TreeGrafter"/>
</dbReference>
<dbReference type="InterPro" id="IPR041562">
    <property type="entry name" value="MCM_lid"/>
</dbReference>
<name>A0A6G1SDS4_9ACAR</name>
<evidence type="ECO:0000256" key="3">
    <source>
        <dbReference type="ARBA" id="ARBA00022705"/>
    </source>
</evidence>
<proteinExistence type="inferred from homology"/>
<dbReference type="InterPro" id="IPR027925">
    <property type="entry name" value="MCM_N"/>
</dbReference>
<dbReference type="FunFam" id="3.40.50.300:FF:002469">
    <property type="entry name" value="Cell division control protein 21"/>
    <property type="match status" value="1"/>
</dbReference>
<dbReference type="GO" id="GO:0042555">
    <property type="term" value="C:MCM complex"/>
    <property type="evidence" value="ECO:0007669"/>
    <property type="project" value="UniProtKB-UniRule"/>
</dbReference>
<evidence type="ECO:0000256" key="10">
    <source>
        <dbReference type="ARBA" id="ARBA00023306"/>
    </source>
</evidence>
<dbReference type="InterPro" id="IPR041024">
    <property type="entry name" value="Mcm6_C"/>
</dbReference>
<evidence type="ECO:0000256" key="1">
    <source>
        <dbReference type="ARBA" id="ARBA00004123"/>
    </source>
</evidence>
<dbReference type="CDD" id="cd17757">
    <property type="entry name" value="MCM6"/>
    <property type="match status" value="1"/>
</dbReference>
<comment type="subunit">
    <text evidence="13">Component of the MCM2-7 complex.</text>
</comment>
<dbReference type="Gene3D" id="2.20.28.10">
    <property type="match status" value="1"/>
</dbReference>
<dbReference type="FunFam" id="2.20.28.10:FF:000003">
    <property type="entry name" value="DNA helicase"/>
    <property type="match status" value="1"/>
</dbReference>
<dbReference type="Pfam" id="PF18263">
    <property type="entry name" value="WHD_MCM6"/>
    <property type="match status" value="1"/>
</dbReference>
<dbReference type="PROSITE" id="PS00847">
    <property type="entry name" value="MCM_1"/>
    <property type="match status" value="1"/>
</dbReference>
<keyword evidence="4 12" id="KW-0547">Nucleotide-binding</keyword>
<keyword evidence="3 13" id="KW-0235">DNA replication</keyword>
<dbReference type="SUPFAM" id="SSF50249">
    <property type="entry name" value="Nucleic acid-binding proteins"/>
    <property type="match status" value="1"/>
</dbReference>
<dbReference type="InterPro" id="IPR031327">
    <property type="entry name" value="MCM"/>
</dbReference>
<comment type="function">
    <text evidence="13">Acts as component of the MCM2-7 complex (MCM complex) which is the replicative helicase essential for 'once per cell cycle' DNA replication initiation and elongation in eukaryotic cells. The active ATPase sites in the MCM2-7 ring are formed through the interaction surfaces of two neighboring subunits such that a critical structure of a conserved arginine finger motif is provided in trans relative to the ATP-binding site of the Walker A box of the adjacent subunit. The six ATPase active sites, however, are likely to contribute differentially to the complex helicase activity.</text>
</comment>
<dbReference type="GO" id="GO:0003697">
    <property type="term" value="F:single-stranded DNA binding"/>
    <property type="evidence" value="ECO:0007669"/>
    <property type="project" value="TreeGrafter"/>
</dbReference>
<keyword evidence="10 13" id="KW-0131">Cell cycle</keyword>
<gene>
    <name evidence="15" type="primary">zmcm6-b</name>
    <name evidence="15" type="ORF">g.17886</name>
</gene>
<dbReference type="PRINTS" id="PR01657">
    <property type="entry name" value="MCMFAMILY"/>
</dbReference>
<dbReference type="Pfam" id="PF17207">
    <property type="entry name" value="MCM_OB"/>
    <property type="match status" value="1"/>
</dbReference>
<comment type="catalytic activity">
    <reaction evidence="11">
        <text>ATP + H2O = ADP + phosphate + H(+)</text>
        <dbReference type="Rhea" id="RHEA:13065"/>
        <dbReference type="ChEBI" id="CHEBI:15377"/>
        <dbReference type="ChEBI" id="CHEBI:15378"/>
        <dbReference type="ChEBI" id="CHEBI:30616"/>
        <dbReference type="ChEBI" id="CHEBI:43474"/>
        <dbReference type="ChEBI" id="CHEBI:456216"/>
        <dbReference type="EC" id="3.6.4.12"/>
    </reaction>
    <physiologicalReaction direction="left-to-right" evidence="11">
        <dbReference type="Rhea" id="RHEA:13066"/>
    </physiologicalReaction>
</comment>
<dbReference type="InterPro" id="IPR033762">
    <property type="entry name" value="MCM_OB"/>
</dbReference>
<dbReference type="PANTHER" id="PTHR11630:SF43">
    <property type="entry name" value="DNA REPLICATION LICENSING FACTOR MCM6"/>
    <property type="match status" value="1"/>
</dbReference>
<dbReference type="SUPFAM" id="SSF52540">
    <property type="entry name" value="P-loop containing nucleoside triphosphate hydrolases"/>
    <property type="match status" value="1"/>
</dbReference>
<evidence type="ECO:0000256" key="4">
    <source>
        <dbReference type="ARBA" id="ARBA00022741"/>
    </source>
</evidence>
<dbReference type="Pfam" id="PF00493">
    <property type="entry name" value="MCM"/>
    <property type="match status" value="1"/>
</dbReference>
<dbReference type="GO" id="GO:1990518">
    <property type="term" value="F:single-stranded 3'-5' DNA helicase activity"/>
    <property type="evidence" value="ECO:0007669"/>
    <property type="project" value="TreeGrafter"/>
</dbReference>
<dbReference type="EMBL" id="GGYP01003600">
    <property type="protein sequence ID" value="MDE48371.1"/>
    <property type="molecule type" value="Transcribed_RNA"/>
</dbReference>
<dbReference type="InterPro" id="IPR001208">
    <property type="entry name" value="MCM_dom"/>
</dbReference>
<dbReference type="Pfam" id="PF17855">
    <property type="entry name" value="MCM_lid"/>
    <property type="match status" value="1"/>
</dbReference>
<dbReference type="SMART" id="SM00350">
    <property type="entry name" value="MCM"/>
    <property type="match status" value="1"/>
</dbReference>
<dbReference type="Gene3D" id="3.30.1640.10">
    <property type="entry name" value="mini-chromosome maintenance (MCM) complex, chain A, domain 1"/>
    <property type="match status" value="1"/>
</dbReference>